<keyword evidence="4" id="KW-0067">ATP-binding</keyword>
<dbReference type="InterPro" id="IPR050534">
    <property type="entry name" value="Coronavir_polyprotein_1ab"/>
</dbReference>
<evidence type="ECO:0000256" key="2">
    <source>
        <dbReference type="ARBA" id="ARBA00022801"/>
    </source>
</evidence>
<proteinExistence type="predicted"/>
<dbReference type="GO" id="GO:0016787">
    <property type="term" value="F:hydrolase activity"/>
    <property type="evidence" value="ECO:0007669"/>
    <property type="project" value="UniProtKB-KW"/>
</dbReference>
<feature type="domain" description="DNA2/NAM7 helicase-like C-terminal" evidence="5">
    <location>
        <begin position="334"/>
        <end position="530"/>
    </location>
</feature>
<keyword evidence="1" id="KW-0547">Nucleotide-binding</keyword>
<dbReference type="InterPro" id="IPR027417">
    <property type="entry name" value="P-loop_NTPase"/>
</dbReference>
<dbReference type="SUPFAM" id="SSF52540">
    <property type="entry name" value="P-loop containing nucleoside triphosphate hydrolases"/>
    <property type="match status" value="1"/>
</dbReference>
<evidence type="ECO:0000256" key="3">
    <source>
        <dbReference type="ARBA" id="ARBA00022806"/>
    </source>
</evidence>
<evidence type="ECO:0000259" key="5">
    <source>
        <dbReference type="Pfam" id="PF13087"/>
    </source>
</evidence>
<dbReference type="CDD" id="cd18808">
    <property type="entry name" value="SF1_C_Upf1"/>
    <property type="match status" value="1"/>
</dbReference>
<keyword evidence="3 6" id="KW-0347">Helicase</keyword>
<dbReference type="Pfam" id="PF13604">
    <property type="entry name" value="AAA_30"/>
    <property type="match status" value="1"/>
</dbReference>
<keyword evidence="2" id="KW-0378">Hydrolase</keyword>
<comment type="caution">
    <text evidence="6">The sequence shown here is derived from an EMBL/GenBank/DDBJ whole genome shotgun (WGS) entry which is preliminary data.</text>
</comment>
<dbReference type="InterPro" id="IPR047187">
    <property type="entry name" value="SF1_C_Upf1"/>
</dbReference>
<dbReference type="OrthoDB" id="9757917at2"/>
<protein>
    <submittedName>
        <fullName evidence="6">DNA helicase</fullName>
    </submittedName>
</protein>
<dbReference type="Gene3D" id="3.40.50.300">
    <property type="entry name" value="P-loop containing nucleotide triphosphate hydrolases"/>
    <property type="match status" value="2"/>
</dbReference>
<sequence length="562" mass="63279">MGFSLSEDHFLFRLGEHFHEEGDIEEEENRRKENLSIKEKIKEGYLIESAVVTIVNEEQIVVDISDAECNLSDGSALKILELKNGIKAKGTLLSSDGQYLSVESIGWRPNMGDKVSLVKHFTAFDFLIMRRTDDFYRLLRTKKNVDIVEQKLNGTLGTIQFSVPTVMKLGNLDTSQIDAINQCLGDDPVSLVQGPPGTGKTFFAAHLSKYLLDRGYEILVTAFTHDAINNILTKTLEMGAPVSKIGTKSKCSEVLLASRKEKISTTVKGKTVVGMTIHEFLKNHKKFDFILVDEASQMDMVSGIHFLASSTKTIFIGDDMQLPNIPKIPNTEFSISIFDLLLKVYKASPLLTTYRFNQRICDYISPNFYYGKLTCSDSVKSKHLEIPIGLDFSQFKVLTKEILKEPLVFINTEEEVEFLINKEQAGLIADLVEDFLSLGIEKDEIGVIAPNNMQLNFIRKVLSARKLDWKGIKIETVNKFQGLQKEIILYSSVITKIGSEKAKYDFFFDIRRFNVAVSRAKKMAIVLGNKNLIAQAARLTPEGEKIADFLNWSIIVNNLKVN</sequence>
<dbReference type="Proteomes" id="UP000013909">
    <property type="component" value="Unassembled WGS sequence"/>
</dbReference>
<evidence type="ECO:0000313" key="7">
    <source>
        <dbReference type="Proteomes" id="UP000013909"/>
    </source>
</evidence>
<evidence type="ECO:0000256" key="1">
    <source>
        <dbReference type="ARBA" id="ARBA00022741"/>
    </source>
</evidence>
<evidence type="ECO:0000256" key="4">
    <source>
        <dbReference type="ARBA" id="ARBA00022840"/>
    </source>
</evidence>
<dbReference type="EMBL" id="AQHR01000050">
    <property type="protein sequence ID" value="EON77698.1"/>
    <property type="molecule type" value="Genomic_DNA"/>
</dbReference>
<dbReference type="Pfam" id="PF13087">
    <property type="entry name" value="AAA_12"/>
    <property type="match status" value="1"/>
</dbReference>
<organism evidence="6 7">
    <name type="scientific">Lunatimonas lonarensis</name>
    <dbReference type="NCBI Taxonomy" id="1232681"/>
    <lineage>
        <taxon>Bacteria</taxon>
        <taxon>Pseudomonadati</taxon>
        <taxon>Bacteroidota</taxon>
        <taxon>Cytophagia</taxon>
        <taxon>Cytophagales</taxon>
        <taxon>Cyclobacteriaceae</taxon>
    </lineage>
</organism>
<accession>R7ZUK0</accession>
<dbReference type="PANTHER" id="PTHR43788:SF8">
    <property type="entry name" value="DNA-BINDING PROTEIN SMUBP-2"/>
    <property type="match status" value="1"/>
</dbReference>
<dbReference type="GO" id="GO:0043139">
    <property type="term" value="F:5'-3' DNA helicase activity"/>
    <property type="evidence" value="ECO:0007669"/>
    <property type="project" value="TreeGrafter"/>
</dbReference>
<keyword evidence="7" id="KW-1185">Reference proteome</keyword>
<gene>
    <name evidence="6" type="ORF">ADIS_1917</name>
</gene>
<dbReference type="STRING" id="1232681.ADIS_1917"/>
<evidence type="ECO:0000313" key="6">
    <source>
        <dbReference type="EMBL" id="EON77698.1"/>
    </source>
</evidence>
<dbReference type="RefSeq" id="WP_010854055.1">
    <property type="nucleotide sequence ID" value="NZ_AQHR01000050.1"/>
</dbReference>
<dbReference type="InterPro" id="IPR041679">
    <property type="entry name" value="DNA2/NAM7-like_C"/>
</dbReference>
<dbReference type="AlphaFoldDB" id="R7ZUK0"/>
<reference evidence="6 7" key="1">
    <citation type="submission" date="2013-02" db="EMBL/GenBank/DDBJ databases">
        <title>A novel strain isolated from Lonar lake, Maharashtra, India.</title>
        <authorList>
            <person name="Singh A."/>
        </authorList>
    </citation>
    <scope>NUCLEOTIDE SEQUENCE [LARGE SCALE GENOMIC DNA]</scope>
    <source>
        <strain evidence="6 7">AK24</strain>
    </source>
</reference>
<dbReference type="PANTHER" id="PTHR43788">
    <property type="entry name" value="DNA2/NAM7 HELICASE FAMILY MEMBER"/>
    <property type="match status" value="1"/>
</dbReference>
<dbReference type="GO" id="GO:0005524">
    <property type="term" value="F:ATP binding"/>
    <property type="evidence" value="ECO:0007669"/>
    <property type="project" value="UniProtKB-KW"/>
</dbReference>
<name>R7ZUK0_9BACT</name>